<protein>
    <submittedName>
        <fullName evidence="4">Class II aldolase/adducin family protein</fullName>
    </submittedName>
</protein>
<keyword evidence="2" id="KW-0456">Lyase</keyword>
<dbReference type="PANTHER" id="PTHR22789">
    <property type="entry name" value="FUCULOSE PHOSPHATE ALDOLASE"/>
    <property type="match status" value="1"/>
</dbReference>
<proteinExistence type="predicted"/>
<dbReference type="EMBL" id="WMBR01000005">
    <property type="protein sequence ID" value="MXP23428.1"/>
    <property type="molecule type" value="Genomic_DNA"/>
</dbReference>
<dbReference type="InterPro" id="IPR050197">
    <property type="entry name" value="Aldolase_class_II_sugar_metab"/>
</dbReference>
<comment type="caution">
    <text evidence="4">The sequence shown here is derived from an EMBL/GenBank/DDBJ whole genome shotgun (WGS) entry which is preliminary data.</text>
</comment>
<feature type="domain" description="Class II aldolase/adducin N-terminal" evidence="3">
    <location>
        <begin position="2"/>
        <end position="179"/>
    </location>
</feature>
<evidence type="ECO:0000313" key="5">
    <source>
        <dbReference type="Proteomes" id="UP000475545"/>
    </source>
</evidence>
<dbReference type="InterPro" id="IPR036409">
    <property type="entry name" value="Aldolase_II/adducin_N_sf"/>
</dbReference>
<dbReference type="GO" id="GO:0016832">
    <property type="term" value="F:aldehyde-lyase activity"/>
    <property type="evidence" value="ECO:0007669"/>
    <property type="project" value="TreeGrafter"/>
</dbReference>
<keyword evidence="5" id="KW-1185">Reference proteome</keyword>
<name>A0A6L7GXT5_9ACTN</name>
<dbReference type="Proteomes" id="UP000475545">
    <property type="component" value="Unassembled WGS sequence"/>
</dbReference>
<gene>
    <name evidence="4" type="ORF">GIY30_18985</name>
</gene>
<dbReference type="SUPFAM" id="SSF53639">
    <property type="entry name" value="AraD/HMP-PK domain-like"/>
    <property type="match status" value="1"/>
</dbReference>
<dbReference type="AlphaFoldDB" id="A0A6L7GXT5"/>
<evidence type="ECO:0000259" key="3">
    <source>
        <dbReference type="SMART" id="SM01007"/>
    </source>
</evidence>
<keyword evidence="1" id="KW-0479">Metal-binding</keyword>
<dbReference type="Pfam" id="PF00596">
    <property type="entry name" value="Aldolase_II"/>
    <property type="match status" value="1"/>
</dbReference>
<dbReference type="GO" id="GO:0046872">
    <property type="term" value="F:metal ion binding"/>
    <property type="evidence" value="ECO:0007669"/>
    <property type="project" value="UniProtKB-KW"/>
</dbReference>
<dbReference type="GO" id="GO:0019323">
    <property type="term" value="P:pentose catabolic process"/>
    <property type="evidence" value="ECO:0007669"/>
    <property type="project" value="TreeGrafter"/>
</dbReference>
<sequence>MVSLSSRVMAAAGSNDFIWGHVSARDPEGRGVWMKQASWGLEEITPSRVHLVTPDGDVAAGGGQRHSEYPIHTEIMRARPDVGGVVHVHSRYSVALAAADVDLLPVSHEANYFAPIGVPRFTETADLILTAELGQHLARALGDAEAVFLVNHGVATVGPDLQSATVAAIVLDRACRQQLLTRAYGGSPTWSDADESLAKREHIYGGKARHQVWDYLVRQLPSDPA</sequence>
<dbReference type="GO" id="GO:0005829">
    <property type="term" value="C:cytosol"/>
    <property type="evidence" value="ECO:0007669"/>
    <property type="project" value="TreeGrafter"/>
</dbReference>
<evidence type="ECO:0000313" key="4">
    <source>
        <dbReference type="EMBL" id="MXP23428.1"/>
    </source>
</evidence>
<reference evidence="4 5" key="1">
    <citation type="submission" date="2019-11" db="EMBL/GenBank/DDBJ databases">
        <title>Gordonia sp. nov., a novel actinobacterium isolated from mangrove soil in Hainan.</title>
        <authorList>
            <person name="Huang X."/>
            <person name="Xie Y."/>
            <person name="Chu X."/>
            <person name="Xiao K."/>
        </authorList>
    </citation>
    <scope>NUCLEOTIDE SEQUENCE [LARGE SCALE GENOMIC DNA]</scope>
    <source>
        <strain evidence="4 5">HNM0687</strain>
    </source>
</reference>
<dbReference type="PANTHER" id="PTHR22789:SF0">
    <property type="entry name" value="3-OXO-TETRONATE 4-PHOSPHATE DECARBOXYLASE-RELATED"/>
    <property type="match status" value="1"/>
</dbReference>
<dbReference type="InterPro" id="IPR001303">
    <property type="entry name" value="Aldolase_II/adducin_N"/>
</dbReference>
<evidence type="ECO:0000256" key="1">
    <source>
        <dbReference type="ARBA" id="ARBA00022723"/>
    </source>
</evidence>
<accession>A0A6L7GXT5</accession>
<dbReference type="Gene3D" id="3.40.225.10">
    <property type="entry name" value="Class II aldolase/adducin N-terminal domain"/>
    <property type="match status" value="1"/>
</dbReference>
<dbReference type="SMART" id="SM01007">
    <property type="entry name" value="Aldolase_II"/>
    <property type="match status" value="1"/>
</dbReference>
<organism evidence="4 5">
    <name type="scientific">Gordonia mangrovi</name>
    <dbReference type="NCBI Taxonomy" id="2665643"/>
    <lineage>
        <taxon>Bacteria</taxon>
        <taxon>Bacillati</taxon>
        <taxon>Actinomycetota</taxon>
        <taxon>Actinomycetes</taxon>
        <taxon>Mycobacteriales</taxon>
        <taxon>Gordoniaceae</taxon>
        <taxon>Gordonia</taxon>
    </lineage>
</organism>
<evidence type="ECO:0000256" key="2">
    <source>
        <dbReference type="ARBA" id="ARBA00023239"/>
    </source>
</evidence>